<dbReference type="Proteomes" id="UP000244912">
    <property type="component" value="Unassembled WGS sequence"/>
</dbReference>
<sequence length="136" mass="15232">MENDPFIGHRVFVYGTLRRGFVNNEATLAFRNGATFLSEGRVPGTMYSVGWYPALIEDGDGHVTGEVWEISEPGIMHLLDEYEGLFDEGPPEYQRAIRAVDTPTGPIDAWVYIYAHEVNPMHLIPTGNWADAFNDA</sequence>
<dbReference type="Gene3D" id="3.10.490.10">
    <property type="entry name" value="Gamma-glutamyl cyclotransferase-like"/>
    <property type="match status" value="1"/>
</dbReference>
<keyword evidence="3" id="KW-1185">Reference proteome</keyword>
<dbReference type="SUPFAM" id="SSF110857">
    <property type="entry name" value="Gamma-glutamyl cyclotransferase-like"/>
    <property type="match status" value="1"/>
</dbReference>
<reference evidence="2 3" key="1">
    <citation type="submission" date="2018-03" db="EMBL/GenBank/DDBJ databases">
        <authorList>
            <person name="Keele B.F."/>
        </authorList>
    </citation>
    <scope>NUCLEOTIDE SEQUENCE [LARGE SCALE GENOMIC DNA]</scope>
    <source>
        <strain evidence="2 3">CECT 8504</strain>
    </source>
</reference>
<name>A0A2R8BTV9_9RHOB</name>
<dbReference type="OrthoDB" id="482277at2"/>
<dbReference type="GO" id="GO:0016740">
    <property type="term" value="F:transferase activity"/>
    <property type="evidence" value="ECO:0007669"/>
    <property type="project" value="UniProtKB-KW"/>
</dbReference>
<organism evidence="2 3">
    <name type="scientific">Palleronia abyssalis</name>
    <dbReference type="NCBI Taxonomy" id="1501240"/>
    <lineage>
        <taxon>Bacteria</taxon>
        <taxon>Pseudomonadati</taxon>
        <taxon>Pseudomonadota</taxon>
        <taxon>Alphaproteobacteria</taxon>
        <taxon>Rhodobacterales</taxon>
        <taxon>Roseobacteraceae</taxon>
        <taxon>Palleronia</taxon>
    </lineage>
</organism>
<dbReference type="InterPro" id="IPR013024">
    <property type="entry name" value="GGCT-like"/>
</dbReference>
<dbReference type="EMBL" id="ONZF01000002">
    <property type="protein sequence ID" value="SPJ23609.1"/>
    <property type="molecule type" value="Genomic_DNA"/>
</dbReference>
<dbReference type="AlphaFoldDB" id="A0A2R8BTV9"/>
<dbReference type="InterPro" id="IPR009288">
    <property type="entry name" value="AIG2-like_dom"/>
</dbReference>
<evidence type="ECO:0000259" key="1">
    <source>
        <dbReference type="Pfam" id="PF06094"/>
    </source>
</evidence>
<dbReference type="Pfam" id="PF06094">
    <property type="entry name" value="GGACT"/>
    <property type="match status" value="1"/>
</dbReference>
<evidence type="ECO:0000313" key="3">
    <source>
        <dbReference type="Proteomes" id="UP000244912"/>
    </source>
</evidence>
<accession>A0A2R8BTV9</accession>
<dbReference type="CDD" id="cd06661">
    <property type="entry name" value="GGCT_like"/>
    <property type="match status" value="1"/>
</dbReference>
<proteinExistence type="predicted"/>
<protein>
    <submittedName>
        <fullName evidence="2">Gamma-glutamylcyclotransferase family protein ytfP</fullName>
    </submittedName>
</protein>
<dbReference type="InterPro" id="IPR036568">
    <property type="entry name" value="GGCT-like_sf"/>
</dbReference>
<dbReference type="RefSeq" id="WP_108893426.1">
    <property type="nucleotide sequence ID" value="NZ_ONZF01000002.1"/>
</dbReference>
<keyword evidence="2" id="KW-0808">Transferase</keyword>
<gene>
    <name evidence="2" type="primary">ytfP</name>
    <name evidence="2" type="ORF">PAA8504_01422</name>
</gene>
<feature type="domain" description="Gamma-glutamylcyclotransferase AIG2-like" evidence="1">
    <location>
        <begin position="11"/>
        <end position="130"/>
    </location>
</feature>
<evidence type="ECO:0000313" key="2">
    <source>
        <dbReference type="EMBL" id="SPJ23609.1"/>
    </source>
</evidence>